<dbReference type="Proteomes" id="UP000199450">
    <property type="component" value="Unassembled WGS sequence"/>
</dbReference>
<keyword evidence="3" id="KW-1133">Transmembrane helix</keyword>
<feature type="coiled-coil region" evidence="1">
    <location>
        <begin position="680"/>
        <end position="714"/>
    </location>
</feature>
<feature type="transmembrane region" description="Helical" evidence="3">
    <location>
        <begin position="585"/>
        <end position="603"/>
    </location>
</feature>
<dbReference type="InterPro" id="IPR036365">
    <property type="entry name" value="PGBD-like_sf"/>
</dbReference>
<dbReference type="RefSeq" id="WP_090001309.1">
    <property type="nucleotide sequence ID" value="NZ_FOBV01000009.1"/>
</dbReference>
<keyword evidence="3" id="KW-0472">Membrane</keyword>
<evidence type="ECO:0000256" key="3">
    <source>
        <dbReference type="SAM" id="Phobius"/>
    </source>
</evidence>
<feature type="transmembrane region" description="Helical" evidence="3">
    <location>
        <begin position="609"/>
        <end position="629"/>
    </location>
</feature>
<dbReference type="EMBL" id="FOBV01000009">
    <property type="protein sequence ID" value="SEM93584.1"/>
    <property type="molecule type" value="Genomic_DNA"/>
</dbReference>
<protein>
    <submittedName>
        <fullName evidence="5">Putative peptidoglycan binding domain-containing protein</fullName>
    </submittedName>
</protein>
<dbReference type="OrthoDB" id="603587at2"/>
<dbReference type="Pfam" id="PF01471">
    <property type="entry name" value="PG_binding_1"/>
    <property type="match status" value="1"/>
</dbReference>
<evidence type="ECO:0000259" key="4">
    <source>
        <dbReference type="Pfam" id="PF01471"/>
    </source>
</evidence>
<evidence type="ECO:0000313" key="6">
    <source>
        <dbReference type="Proteomes" id="UP000199450"/>
    </source>
</evidence>
<organism evidence="5 6">
    <name type="scientific">Chryseobacterium taichungense</name>
    <dbReference type="NCBI Taxonomy" id="295069"/>
    <lineage>
        <taxon>Bacteria</taxon>
        <taxon>Pseudomonadati</taxon>
        <taxon>Bacteroidota</taxon>
        <taxon>Flavobacteriia</taxon>
        <taxon>Flavobacteriales</taxon>
        <taxon>Weeksellaceae</taxon>
        <taxon>Chryseobacterium group</taxon>
        <taxon>Chryseobacterium</taxon>
    </lineage>
</organism>
<evidence type="ECO:0000313" key="5">
    <source>
        <dbReference type="EMBL" id="SEM93584.1"/>
    </source>
</evidence>
<dbReference type="Gene3D" id="1.10.101.10">
    <property type="entry name" value="PGBD-like superfamily/PGBD"/>
    <property type="match status" value="1"/>
</dbReference>
<feature type="coiled-coil region" evidence="1">
    <location>
        <begin position="354"/>
        <end position="381"/>
    </location>
</feature>
<evidence type="ECO:0000256" key="2">
    <source>
        <dbReference type="SAM" id="MobiDB-lite"/>
    </source>
</evidence>
<name>A0A1H8CGM1_9FLAO</name>
<sequence length="972" mass="109650">MSRHKKTFAPRASRSGSQNIHRKEDEENQEKITSQDVTISLAKTEVTQITYSLFRNRAFKKVENGSVTIKFLEKGPHVLILHKALNTLGYKAVGNGSSFWKETKMALISFQQKNNITATGIFNRETLLKMDEVLGKSKDEKPKKDDAVLSATEKPKTNNSIDDDSVIYTIVVAKNQKFNGKLIQTDEDLNHFAEQQMKLTRHLKWNPKFTDEKVKDIVAKGGSVNYRISAKEHTIEKETEALSPNKKQFIRNPASTADYIQNTRILDLLKQLSEEEMADYKNKVSKETNDLTAIEESLKSYIKERDKNLRNRDELETVKTKLYGLEDLYEEYAAYKSLLSYNRPVHSGQRFSTSKIEDERIERINARNNAAEEKLTENLNKNGFKSISEFESFIKRYETAFETETVRLGVEMLQSYKHTLYQEEKKLNDPVFLDRLSQSIIKSGAKENYETGTSIKNSSKKVLEHGISYIDQQEYSLGQSKIDNANKSINQLSSQTPLVNDPAFDKEEFAEISNKTDLKAFLNEYITSQNEKVDRVINNIKENPEHIYELDNLFKASYEKQHIEKGSIYDRIITAKYDRLKGLKILLAICEGIFALALIVVTWGAATPVVIAGGALSLAVSINVAYETINEYKDNKEFHDVGLLSDDPSLVWVVVAIAGVALDAAALGAVLKSAKPIAAAGKAFNEAEDATNAIAKLESDLAKIEGLEERVQQNIVRQAKIQAQEKKILDGFVKARQLTYATIPGLPQAGELLARAVFAIRKGIVTFDSFIAELKLAKVIKETGLNPEELLAVKNAFEKARTLAKDEKLVAELEKAIAENDVAKVKSLLEEISTDAKKGHTYPELDEQSISFNRFRDKKAHRTEIANAKPGDYLKHKKAKTVEQAIKFSKNGGAAQYLPDVNINALEKLALQKGTVFIPKNNKNVTYFFYKSNRIIGYDNGIPTEWIRAEISSGFHHSHPINTNRLSKYINF</sequence>
<feature type="coiled-coil region" evidence="1">
    <location>
        <begin position="270"/>
        <end position="297"/>
    </location>
</feature>
<keyword evidence="3" id="KW-0812">Transmembrane</keyword>
<evidence type="ECO:0000256" key="1">
    <source>
        <dbReference type="SAM" id="Coils"/>
    </source>
</evidence>
<feature type="region of interest" description="Disordered" evidence="2">
    <location>
        <begin position="1"/>
        <end position="34"/>
    </location>
</feature>
<dbReference type="STRING" id="295069.SAMN05421856_10927"/>
<dbReference type="SUPFAM" id="SSF47090">
    <property type="entry name" value="PGBD-like"/>
    <property type="match status" value="1"/>
</dbReference>
<feature type="domain" description="Peptidoglycan binding-like" evidence="4">
    <location>
        <begin position="75"/>
        <end position="130"/>
    </location>
</feature>
<dbReference type="AlphaFoldDB" id="A0A1H8CGM1"/>
<dbReference type="InterPro" id="IPR036366">
    <property type="entry name" value="PGBDSf"/>
</dbReference>
<gene>
    <name evidence="5" type="ORF">SAMN05421856_10927</name>
</gene>
<keyword evidence="1" id="KW-0175">Coiled coil</keyword>
<dbReference type="InterPro" id="IPR002477">
    <property type="entry name" value="Peptidoglycan-bd-like"/>
</dbReference>
<keyword evidence="6" id="KW-1185">Reference proteome</keyword>
<reference evidence="6" key="1">
    <citation type="submission" date="2016-10" db="EMBL/GenBank/DDBJ databases">
        <authorList>
            <person name="Varghese N."/>
            <person name="Submissions S."/>
        </authorList>
    </citation>
    <scope>NUCLEOTIDE SEQUENCE [LARGE SCALE GENOMIC DNA]</scope>
    <source>
        <strain evidence="6">DSM 17453</strain>
    </source>
</reference>
<accession>A0A1H8CGM1</accession>
<proteinExistence type="predicted"/>
<feature type="transmembrane region" description="Helical" evidence="3">
    <location>
        <begin position="650"/>
        <end position="671"/>
    </location>
</feature>